<dbReference type="SUPFAM" id="SSF63825">
    <property type="entry name" value="YWTD domain"/>
    <property type="match status" value="1"/>
</dbReference>
<name>A0A1H2MX55_9ACTN</name>
<dbReference type="EMBL" id="LT629799">
    <property type="protein sequence ID" value="SDU97672.1"/>
    <property type="molecule type" value="Genomic_DNA"/>
</dbReference>
<dbReference type="OrthoDB" id="504981at2"/>
<dbReference type="InterPro" id="IPR051200">
    <property type="entry name" value="Host-pathogen_enzymatic-act"/>
</dbReference>
<accession>A0A1H2MX55</accession>
<dbReference type="STRING" id="546874.SAMN04488544_2872"/>
<dbReference type="PANTHER" id="PTHR47197:SF3">
    <property type="entry name" value="DIHYDRO-HEME D1 DEHYDROGENASE"/>
    <property type="match status" value="1"/>
</dbReference>
<keyword evidence="2" id="KW-1185">Reference proteome</keyword>
<dbReference type="InterPro" id="IPR015943">
    <property type="entry name" value="WD40/YVTN_repeat-like_dom_sf"/>
</dbReference>
<evidence type="ECO:0000313" key="2">
    <source>
        <dbReference type="Proteomes" id="UP000198825"/>
    </source>
</evidence>
<dbReference type="PANTHER" id="PTHR47197">
    <property type="entry name" value="PROTEIN NIRF"/>
    <property type="match status" value="1"/>
</dbReference>
<proteinExistence type="predicted"/>
<sequence>MEPTHRPATRSRLSRSLRRAVVTVTTLGLGAGLTLVGAGAASAGPRHDHGSKSPASIALPTGFQPEGIAIGGKTVYSGSRVSGDIYAADLRTGKGRVLSTGPGTPSLGLKVDGRRLWVAGGSGGDARVIDTRMGRVRASIELTSAPAGSTFVNDEVVAGRYVWFTDSLQAQLYRVDRAHPDRAVKTVPLTGDWSQTPGVNNANGIARTPDGRALLVVKSDTGQLFRVEPSGRASLVDLGGYALTNGDGLLLQGRTLYAVQNRLNKVAVVSLDRTGTQGRLVRTITSPAFDVPSTVAASGRYLYLPNARFGATGDPATLAYSINRVAR</sequence>
<dbReference type="Proteomes" id="UP000198825">
    <property type="component" value="Chromosome I"/>
</dbReference>
<reference evidence="2" key="1">
    <citation type="submission" date="2016-10" db="EMBL/GenBank/DDBJ databases">
        <authorList>
            <person name="Varghese N."/>
            <person name="Submissions S."/>
        </authorList>
    </citation>
    <scope>NUCLEOTIDE SEQUENCE [LARGE SCALE GENOMIC DNA]</scope>
    <source>
        <strain evidence="2">DSM 21743</strain>
    </source>
</reference>
<evidence type="ECO:0000313" key="1">
    <source>
        <dbReference type="EMBL" id="SDU97672.1"/>
    </source>
</evidence>
<gene>
    <name evidence="1" type="ORF">SAMN04488544_2872</name>
</gene>
<dbReference type="RefSeq" id="WP_091075547.1">
    <property type="nucleotide sequence ID" value="NZ_LT629799.1"/>
</dbReference>
<protein>
    <submittedName>
        <fullName evidence="1">Sugar lactone lactonase YvrE</fullName>
    </submittedName>
</protein>
<dbReference type="Gene3D" id="2.130.10.10">
    <property type="entry name" value="YVTN repeat-like/Quinoprotein amine dehydrogenase"/>
    <property type="match status" value="1"/>
</dbReference>
<organism evidence="1 2">
    <name type="scientific">Microlunatus sagamiharensis</name>
    <dbReference type="NCBI Taxonomy" id="546874"/>
    <lineage>
        <taxon>Bacteria</taxon>
        <taxon>Bacillati</taxon>
        <taxon>Actinomycetota</taxon>
        <taxon>Actinomycetes</taxon>
        <taxon>Propionibacteriales</taxon>
        <taxon>Propionibacteriaceae</taxon>
        <taxon>Microlunatus</taxon>
    </lineage>
</organism>
<dbReference type="AlphaFoldDB" id="A0A1H2MX55"/>